<dbReference type="PANTHER" id="PTHR19446">
    <property type="entry name" value="REVERSE TRANSCRIPTASES"/>
    <property type="match status" value="1"/>
</dbReference>
<dbReference type="SUPFAM" id="SSF56672">
    <property type="entry name" value="DNA/RNA polymerases"/>
    <property type="match status" value="1"/>
</dbReference>
<evidence type="ECO:0000313" key="3">
    <source>
        <dbReference type="WBParaSite" id="PSAMB.scaffold779size41452.g8617.t1"/>
    </source>
</evidence>
<dbReference type="SUPFAM" id="SSF56219">
    <property type="entry name" value="DNase I-like"/>
    <property type="match status" value="1"/>
</dbReference>
<dbReference type="Gene3D" id="3.60.10.10">
    <property type="entry name" value="Endonuclease/exonuclease/phosphatase"/>
    <property type="match status" value="1"/>
</dbReference>
<dbReference type="Proteomes" id="UP000887566">
    <property type="component" value="Unplaced"/>
</dbReference>
<dbReference type="Pfam" id="PF00078">
    <property type="entry name" value="RVT_1"/>
    <property type="match status" value="1"/>
</dbReference>
<dbReference type="InterPro" id="IPR043502">
    <property type="entry name" value="DNA/RNA_pol_sf"/>
</dbReference>
<proteinExistence type="predicted"/>
<keyword evidence="2" id="KW-1185">Reference proteome</keyword>
<evidence type="ECO:0000259" key="1">
    <source>
        <dbReference type="Pfam" id="PF00078"/>
    </source>
</evidence>
<evidence type="ECO:0000313" key="2">
    <source>
        <dbReference type="Proteomes" id="UP000887566"/>
    </source>
</evidence>
<organism evidence="2 3">
    <name type="scientific">Plectus sambesii</name>
    <dbReference type="NCBI Taxonomy" id="2011161"/>
    <lineage>
        <taxon>Eukaryota</taxon>
        <taxon>Metazoa</taxon>
        <taxon>Ecdysozoa</taxon>
        <taxon>Nematoda</taxon>
        <taxon>Chromadorea</taxon>
        <taxon>Plectida</taxon>
        <taxon>Plectina</taxon>
        <taxon>Plectoidea</taxon>
        <taxon>Plectidae</taxon>
        <taxon>Plectus</taxon>
    </lineage>
</organism>
<feature type="domain" description="Reverse transcriptase" evidence="1">
    <location>
        <begin position="399"/>
        <end position="494"/>
    </location>
</feature>
<name>A0A914XEZ9_9BILA</name>
<dbReference type="CDD" id="cd01650">
    <property type="entry name" value="RT_nLTR_like"/>
    <property type="match status" value="1"/>
</dbReference>
<protein>
    <submittedName>
        <fullName evidence="3">Reverse transcriptase domain-containing protein</fullName>
    </submittedName>
</protein>
<accession>A0A914XEZ9</accession>
<reference evidence="3" key="1">
    <citation type="submission" date="2022-11" db="UniProtKB">
        <authorList>
            <consortium name="WormBaseParasite"/>
        </authorList>
    </citation>
    <scope>IDENTIFICATION</scope>
</reference>
<dbReference type="AlphaFoldDB" id="A0A914XEZ9"/>
<dbReference type="WBParaSite" id="PSAMB.scaffold779size41452.g8617.t1">
    <property type="protein sequence ID" value="PSAMB.scaffold779size41452.g8617.t1"/>
    <property type="gene ID" value="PSAMB.scaffold779size41452.g8617"/>
</dbReference>
<dbReference type="InterPro" id="IPR000477">
    <property type="entry name" value="RT_dom"/>
</dbReference>
<sequence>MVILVGDFNAQIGPDRSGFKHTIGLHGSATTTNDNGYRLLSLCAAHGLAVSNTYFPHKWIHKMTWKAPGAQGVRNEIDYICVSNRFRSSILNIRSYRGADVGTDHFLLAAKCRLRLKRQPLKVQRPKPFDVVKLRDPALKQQFNIAMRNRFELLTPSANVEAQWTNYRDALTAAAEETIGRRRGTFRERWIQERSWKLIDEQCLAKHVRDQAHGEAKQVIAEECYSNLERQVKRSCRRDKRDWIERITEEAQIAANRNDSKTLYQIVREVSGSSMGRGIPIKDRNGQTLLTQEEREKRWVEHFSQVLNQPAPTADFDPGILVPAPDLPVKLDQITADKTKKAMKALKRGKAAGIDCILPELIKIGDAAHVESLTNLLNSCWMAQVVPKEWRSGMIFTLPKKGDLSKCDNWRGITLLSVPGKILSIMLLQRLQSAVDKRLREEQAGFRRGRSCTEQIFVLWQVIEQTLEYQQRLLLNFIDFVKAFDSIHRETLWKIA</sequence>
<dbReference type="InterPro" id="IPR036691">
    <property type="entry name" value="Endo/exonu/phosph_ase_sf"/>
</dbReference>